<dbReference type="Proteomes" id="UP001200741">
    <property type="component" value="Unassembled WGS sequence"/>
</dbReference>
<dbReference type="Pfam" id="PF09684">
    <property type="entry name" value="Tail_P2_I"/>
    <property type="match status" value="1"/>
</dbReference>
<name>A0ABS8Y1X1_9BURK</name>
<dbReference type="RefSeq" id="WP_233372865.1">
    <property type="nucleotide sequence ID" value="NZ_JAJTWU010000006.1"/>
</dbReference>
<comment type="caution">
    <text evidence="1">The sequence shown here is derived from an EMBL/GenBank/DDBJ whole genome shotgun (WGS) entry which is preliminary data.</text>
</comment>
<dbReference type="InterPro" id="IPR006521">
    <property type="entry name" value="Tail_protein_I"/>
</dbReference>
<sequence>MSRRSVPLFDRLPEIYRVRDAEQSPPDQLKAYLGAVEDVFGALHDDVAQRYEDLFIDTCADWVVPYIADLLGTSHLKGDSRTLRADVADTIALRRRKGTLGAIERLAVNLTGWACRAVEMRENLGWTQHLNHQRPDAGGLPPYSDARLTTLGHRITPRGGTVPIRAPAALALLGTPFDTFAYTADVKPHLVNGSVDHARHINLPDLVVFLWRLAAYRLRLVRPLAKGATDLGAATPVGLARFCIRLDLHPLDLPVILFNTSRPGFLQADGGTPLTEPDAVPGPLLDARLTSGSEAGHPEDYIAVGFFDDAATPPTGFDLADTGLNLFLPLSGQPVFSTTDWRFRGDNLCAWETGLRRPLADGEIVIDGRIGRLLIGVGNAAQRDALVDAAGTTARVYASFTYGASGPVGAHPISRAPVDGLSGLTVRHASAMPGGPSLQSQLGGLDTATQPVLVQIDDSLVHELDLSAIPGTVVDGGFALQLAQSLTIRAADGHRPIIMLRRPLAFRPVDASAATIVGPAVRFEGVMIAPAASGYPAGAPLVSRAAVTSLAFVGCTLFPGGHSLRNGTRAPMQPALGLRNGYGFIAPADEAAFVPTPHIVLQRCITGALAIDERYRLDLQDCIVDADRGLAIGNPVDPANGWSCALDFSGLTVFGHVRTAAVGGSGGIFTQPFSVLDNQHGCLKFCSFRDGANRLPANHFCVRAPDAAQRFTAVRFNAPGYGQLAFGADLRIRTVGPGDDAMGAFGFLLEAHKWINLNTRLAEFMPIGIRPLTVPIT</sequence>
<evidence type="ECO:0000313" key="1">
    <source>
        <dbReference type="EMBL" id="MCE4555810.1"/>
    </source>
</evidence>
<dbReference type="EMBL" id="JAJTWU010000006">
    <property type="protein sequence ID" value="MCE4555810.1"/>
    <property type="molecule type" value="Genomic_DNA"/>
</dbReference>
<gene>
    <name evidence="1" type="ORF">LXT13_15485</name>
</gene>
<organism evidence="1 2">
    <name type="scientific">Pelomonas cellulosilytica</name>
    <dbReference type="NCBI Taxonomy" id="2906762"/>
    <lineage>
        <taxon>Bacteria</taxon>
        <taxon>Pseudomonadati</taxon>
        <taxon>Pseudomonadota</taxon>
        <taxon>Betaproteobacteria</taxon>
        <taxon>Burkholderiales</taxon>
        <taxon>Sphaerotilaceae</taxon>
        <taxon>Roseateles</taxon>
    </lineage>
</organism>
<reference evidence="1 2" key="1">
    <citation type="submission" date="2021-12" db="EMBL/GenBank/DDBJ databases">
        <title>Genome seq of P8.</title>
        <authorList>
            <person name="Seo T."/>
        </authorList>
    </citation>
    <scope>NUCLEOTIDE SEQUENCE [LARGE SCALE GENOMIC DNA]</scope>
    <source>
        <strain evidence="1 2">P8</strain>
    </source>
</reference>
<protein>
    <submittedName>
        <fullName evidence="1">Phage tail protein</fullName>
    </submittedName>
</protein>
<keyword evidence="2" id="KW-1185">Reference proteome</keyword>
<evidence type="ECO:0000313" key="2">
    <source>
        <dbReference type="Proteomes" id="UP001200741"/>
    </source>
</evidence>
<accession>A0ABS8Y1X1</accession>
<proteinExistence type="predicted"/>